<dbReference type="Pfam" id="PF15229">
    <property type="entry name" value="POM121"/>
    <property type="match status" value="1"/>
</dbReference>
<dbReference type="OrthoDB" id="9482075at2759"/>
<feature type="region of interest" description="Disordered" evidence="1">
    <location>
        <begin position="184"/>
        <end position="263"/>
    </location>
</feature>
<dbReference type="Proteomes" id="UP000515202">
    <property type="component" value="Unplaced"/>
</dbReference>
<organism evidence="2 3">
    <name type="scientific">Pteropus vampyrus</name>
    <name type="common">Large flying fox</name>
    <dbReference type="NCBI Taxonomy" id="132908"/>
    <lineage>
        <taxon>Eukaryota</taxon>
        <taxon>Metazoa</taxon>
        <taxon>Chordata</taxon>
        <taxon>Craniata</taxon>
        <taxon>Vertebrata</taxon>
        <taxon>Euteleostomi</taxon>
        <taxon>Mammalia</taxon>
        <taxon>Eutheria</taxon>
        <taxon>Laurasiatheria</taxon>
        <taxon>Chiroptera</taxon>
        <taxon>Yinpterochiroptera</taxon>
        <taxon>Pteropodoidea</taxon>
        <taxon>Pteropodidae</taxon>
        <taxon>Pteropodinae</taxon>
        <taxon>Pteropus</taxon>
    </lineage>
</organism>
<dbReference type="GeneID" id="105303007"/>
<feature type="region of interest" description="Disordered" evidence="1">
    <location>
        <begin position="98"/>
        <end position="120"/>
    </location>
</feature>
<proteinExistence type="predicted"/>
<gene>
    <name evidence="3" type="primary">LOC105303007</name>
</gene>
<feature type="region of interest" description="Disordered" evidence="1">
    <location>
        <begin position="146"/>
        <end position="169"/>
    </location>
</feature>
<evidence type="ECO:0000256" key="1">
    <source>
        <dbReference type="SAM" id="MobiDB-lite"/>
    </source>
</evidence>
<reference evidence="3" key="1">
    <citation type="submission" date="2025-08" db="UniProtKB">
        <authorList>
            <consortium name="RefSeq"/>
        </authorList>
    </citation>
    <scope>IDENTIFICATION</scope>
    <source>
        <tissue evidence="3">Kidney</tissue>
    </source>
</reference>
<name>A0A6P3R538_PTEVA</name>
<evidence type="ECO:0000313" key="3">
    <source>
        <dbReference type="RefSeq" id="XP_011374620.1"/>
    </source>
</evidence>
<feature type="compositionally biased region" description="Low complexity" evidence="1">
    <location>
        <begin position="1"/>
        <end position="20"/>
    </location>
</feature>
<dbReference type="AlphaFoldDB" id="A0A6P3R538"/>
<feature type="region of interest" description="Disordered" evidence="1">
    <location>
        <begin position="1"/>
        <end position="56"/>
    </location>
</feature>
<keyword evidence="2" id="KW-1185">Reference proteome</keyword>
<dbReference type="RefSeq" id="XP_011374620.1">
    <property type="nucleotide sequence ID" value="XM_011376318.1"/>
</dbReference>
<sequence>MGGYLSSPQPALPPLAQGKGPPDPWPGPAAAQNGVHRRRRVHTRPFPDREPAKAGTLATGTWKRLLAKPSGTCAWESPMRRPLWSARHPGQACSPVTVRITRPERGRANPAQGARCAGRPDPCARETVLKALSQCRKGSRRFDGPLWFETPESASRTPGSGPRPSAFKPLIKNGVVPSFVPKPGPLDQSHRSWGHNVCKKETAPGPDVRPSLPVADPTVGTVPAQGAEPQPQSGETVWQCRGLTPSPGAQSGVSRGSFAPQDA</sequence>
<accession>A0A6P3R538</accession>
<evidence type="ECO:0000313" key="2">
    <source>
        <dbReference type="Proteomes" id="UP000515202"/>
    </source>
</evidence>
<dbReference type="KEGG" id="pvp:105303007"/>
<protein>
    <submittedName>
        <fullName evidence="3">POM121-like protein 12</fullName>
    </submittedName>
</protein>